<evidence type="ECO:0000256" key="4">
    <source>
        <dbReference type="ARBA" id="ARBA00022942"/>
    </source>
</evidence>
<keyword evidence="3" id="KW-0963">Cytoplasm</keyword>
<evidence type="ECO:0000256" key="2">
    <source>
        <dbReference type="ARBA" id="ARBA00011517"/>
    </source>
</evidence>
<dbReference type="InterPro" id="IPR029055">
    <property type="entry name" value="Ntn_hydrolases_N"/>
</dbReference>
<gene>
    <name evidence="5" type="ORF">QN277_025433</name>
</gene>
<dbReference type="SUPFAM" id="SSF56235">
    <property type="entry name" value="N-terminal nucleophile aminohydrolases (Ntn hydrolases)"/>
    <property type="match status" value="1"/>
</dbReference>
<comment type="subunit">
    <text evidence="2">Component of the 20S core complex of the 26S proteasome. The 26S proteasome is composed of a core protease (CP), known as the 20S proteasome, capped at one or both ends by the 19S regulatory particle (RP/PA700). The 20S proteasome core is composed of 28 subunits that are arranged in four stacked rings, resulting in a barrel-shaped structure. The two end rings are each formed by seven alpha subunits, and the two central rings are each formed by seven beta subunits. The catalytic chamber with the active sites is on the inside of the barrel.</text>
</comment>
<evidence type="ECO:0000313" key="5">
    <source>
        <dbReference type="EMBL" id="KAK4264225.1"/>
    </source>
</evidence>
<dbReference type="InterPro" id="IPR016050">
    <property type="entry name" value="Proteasome_bsu_CS"/>
</dbReference>
<evidence type="ECO:0000256" key="1">
    <source>
        <dbReference type="ARBA" id="ARBA00004123"/>
    </source>
</evidence>
<dbReference type="EMBL" id="JAWXYG010000008">
    <property type="protein sequence ID" value="KAK4264225.1"/>
    <property type="molecule type" value="Genomic_DNA"/>
</dbReference>
<dbReference type="GO" id="GO:0051603">
    <property type="term" value="P:proteolysis involved in protein catabolic process"/>
    <property type="evidence" value="ECO:0007669"/>
    <property type="project" value="InterPro"/>
</dbReference>
<accession>A0AAE1J5T8</accession>
<reference evidence="5" key="1">
    <citation type="submission" date="2023-10" db="EMBL/GenBank/DDBJ databases">
        <title>Chromosome-level genome of the transformable northern wattle, Acacia crassicarpa.</title>
        <authorList>
            <person name="Massaro I."/>
            <person name="Sinha N.R."/>
            <person name="Poethig S."/>
            <person name="Leichty A.R."/>
        </authorList>
    </citation>
    <scope>NUCLEOTIDE SEQUENCE</scope>
    <source>
        <strain evidence="5">Acra3RX</strain>
        <tissue evidence="5">Leaf</tissue>
    </source>
</reference>
<dbReference type="Proteomes" id="UP001293593">
    <property type="component" value="Unassembled WGS sequence"/>
</dbReference>
<evidence type="ECO:0000256" key="3">
    <source>
        <dbReference type="ARBA" id="ARBA00022490"/>
    </source>
</evidence>
<dbReference type="GO" id="GO:0005634">
    <property type="term" value="C:nucleus"/>
    <property type="evidence" value="ECO:0007669"/>
    <property type="project" value="UniProtKB-SubCell"/>
</dbReference>
<dbReference type="PROSITE" id="PS00854">
    <property type="entry name" value="PROTEASOME_BETA_1"/>
    <property type="match status" value="1"/>
</dbReference>
<dbReference type="GO" id="GO:0005839">
    <property type="term" value="C:proteasome core complex"/>
    <property type="evidence" value="ECO:0007669"/>
    <property type="project" value="InterPro"/>
</dbReference>
<name>A0AAE1J5T8_9FABA</name>
<sequence>MHTEDELRERTKVTECVFGLVGNGFAIVAVDASTGYRFVDSDTTMDKITVFDSHKLVGAIGHCGDRHMFIKHIKRQARPFKGTRLTTADAANFIRHELATTVQRFKEWCGTIG</sequence>
<keyword evidence="4" id="KW-0647">Proteasome</keyword>
<organism evidence="5 6">
    <name type="scientific">Acacia crassicarpa</name>
    <name type="common">northern wattle</name>
    <dbReference type="NCBI Taxonomy" id="499986"/>
    <lineage>
        <taxon>Eukaryota</taxon>
        <taxon>Viridiplantae</taxon>
        <taxon>Streptophyta</taxon>
        <taxon>Embryophyta</taxon>
        <taxon>Tracheophyta</taxon>
        <taxon>Spermatophyta</taxon>
        <taxon>Magnoliopsida</taxon>
        <taxon>eudicotyledons</taxon>
        <taxon>Gunneridae</taxon>
        <taxon>Pentapetalae</taxon>
        <taxon>rosids</taxon>
        <taxon>fabids</taxon>
        <taxon>Fabales</taxon>
        <taxon>Fabaceae</taxon>
        <taxon>Caesalpinioideae</taxon>
        <taxon>mimosoid clade</taxon>
        <taxon>Acacieae</taxon>
        <taxon>Acacia</taxon>
    </lineage>
</organism>
<dbReference type="Gene3D" id="3.60.20.10">
    <property type="entry name" value="Glutamine Phosphoribosylpyrophosphate, subunit 1, domain 1"/>
    <property type="match status" value="1"/>
</dbReference>
<comment type="caution">
    <text evidence="5">The sequence shown here is derived from an EMBL/GenBank/DDBJ whole genome shotgun (WGS) entry which is preliminary data.</text>
</comment>
<protein>
    <submittedName>
        <fullName evidence="5">Uncharacterized protein</fullName>
    </submittedName>
</protein>
<evidence type="ECO:0000313" key="6">
    <source>
        <dbReference type="Proteomes" id="UP001293593"/>
    </source>
</evidence>
<dbReference type="InterPro" id="IPR001353">
    <property type="entry name" value="Proteasome_sua/b"/>
</dbReference>
<dbReference type="AlphaFoldDB" id="A0AAE1J5T8"/>
<dbReference type="Pfam" id="PF00227">
    <property type="entry name" value="Proteasome"/>
    <property type="match status" value="1"/>
</dbReference>
<keyword evidence="6" id="KW-1185">Reference proteome</keyword>
<proteinExistence type="predicted"/>
<comment type="subcellular location">
    <subcellularLocation>
        <location evidence="1">Nucleus</location>
    </subcellularLocation>
</comment>